<dbReference type="Proteomes" id="UP000790377">
    <property type="component" value="Unassembled WGS sequence"/>
</dbReference>
<evidence type="ECO:0000313" key="2">
    <source>
        <dbReference type="Proteomes" id="UP000790377"/>
    </source>
</evidence>
<comment type="caution">
    <text evidence="1">The sequence shown here is derived from an EMBL/GenBank/DDBJ whole genome shotgun (WGS) entry which is preliminary data.</text>
</comment>
<proteinExistence type="predicted"/>
<accession>A0ACB8A7S7</accession>
<sequence length="771" mass="83756">MQVRKLICLRIRWLLRAASFFQGIISLIVIPSTLFQSVSLVQDYYPAKMSKWATAEQEIWLKAYFIEKYKPCMPSKNYTAFWPQYFKAWADKWPERTLCTELKDKPVDEALTKAENAILAAALEKRQEQLINKMRWLAGKGTRSRTLLSGKNAGLIGPLASLSKGTRAPQAREIFTKLEVDGKNEYGETIRSRLEVRIEEEGLKGNRAAIMKTRQEITKQVYDEAGDDVKALVASKKAELTHDAHERKKAIKLSKAARSSEDIQKSIDVMPTALGKILMDLHELTGWSYTVLAGGPDPSNEGRLRSLTVHVGNNEAGKDFGSALVGFKEKIVKPFDMFLRTTYPTDINRGTTMNNVKSDTNSPNDWDINMNHAGADGGAIWSDTSNGAQSFVMPASSGAQSLVMPSANTALLPASNGAPNHAQVSAPLVTTASSFGGNTFALATVPYRLPAGTSSELSLEFDQELNNTPMLSVSGYYDPQPEAPFSFNELGEILDNDWSSSGPSTSSRSSFSSQSPTAAMMELAPSNEVITAGLSEYSPTPSTSLDIPMFAPTAPAAPSLLPVFPPSTRTAPTTPSVPPVIPTFAQVAPAVSSVSSSMLPSFPPFGPPRLSHLMHSHTGNNAGSNIPSNHANNNTETLPTQATSTPPRLRHLQTSSNMARNEASVPGISQPDAEAVNKDLNELREESSPEQPTGRGKRTRKISKPREPETDKALPENHADPRAESQPEQNGRPKRIRTMSKRQEQDNAIGVATTKKAGAATKKGGKAKRSK</sequence>
<protein>
    <submittedName>
        <fullName evidence="1">Uncharacterized protein</fullName>
    </submittedName>
</protein>
<dbReference type="EMBL" id="MU267753">
    <property type="protein sequence ID" value="KAH7909549.1"/>
    <property type="molecule type" value="Genomic_DNA"/>
</dbReference>
<organism evidence="1 2">
    <name type="scientific">Hygrophoropsis aurantiaca</name>
    <dbReference type="NCBI Taxonomy" id="72124"/>
    <lineage>
        <taxon>Eukaryota</taxon>
        <taxon>Fungi</taxon>
        <taxon>Dikarya</taxon>
        <taxon>Basidiomycota</taxon>
        <taxon>Agaricomycotina</taxon>
        <taxon>Agaricomycetes</taxon>
        <taxon>Agaricomycetidae</taxon>
        <taxon>Boletales</taxon>
        <taxon>Coniophorineae</taxon>
        <taxon>Hygrophoropsidaceae</taxon>
        <taxon>Hygrophoropsis</taxon>
    </lineage>
</organism>
<reference evidence="1" key="1">
    <citation type="journal article" date="2021" name="New Phytol.">
        <title>Evolutionary innovations through gain and loss of genes in the ectomycorrhizal Boletales.</title>
        <authorList>
            <person name="Wu G."/>
            <person name="Miyauchi S."/>
            <person name="Morin E."/>
            <person name="Kuo A."/>
            <person name="Drula E."/>
            <person name="Varga T."/>
            <person name="Kohler A."/>
            <person name="Feng B."/>
            <person name="Cao Y."/>
            <person name="Lipzen A."/>
            <person name="Daum C."/>
            <person name="Hundley H."/>
            <person name="Pangilinan J."/>
            <person name="Johnson J."/>
            <person name="Barry K."/>
            <person name="LaButti K."/>
            <person name="Ng V."/>
            <person name="Ahrendt S."/>
            <person name="Min B."/>
            <person name="Choi I.G."/>
            <person name="Park H."/>
            <person name="Plett J.M."/>
            <person name="Magnuson J."/>
            <person name="Spatafora J.W."/>
            <person name="Nagy L.G."/>
            <person name="Henrissat B."/>
            <person name="Grigoriev I.V."/>
            <person name="Yang Z.L."/>
            <person name="Xu J."/>
            <person name="Martin F.M."/>
        </authorList>
    </citation>
    <scope>NUCLEOTIDE SEQUENCE</scope>
    <source>
        <strain evidence="1">ATCC 28755</strain>
    </source>
</reference>
<evidence type="ECO:0000313" key="1">
    <source>
        <dbReference type="EMBL" id="KAH7909549.1"/>
    </source>
</evidence>
<keyword evidence="2" id="KW-1185">Reference proteome</keyword>
<name>A0ACB8A7S7_9AGAM</name>
<gene>
    <name evidence="1" type="ORF">BJ138DRAFT_1114870</name>
</gene>